<dbReference type="AlphaFoldDB" id="A0A2U1KZE0"/>
<organism evidence="2 3">
    <name type="scientific">Artemisia annua</name>
    <name type="common">Sweet wormwood</name>
    <dbReference type="NCBI Taxonomy" id="35608"/>
    <lineage>
        <taxon>Eukaryota</taxon>
        <taxon>Viridiplantae</taxon>
        <taxon>Streptophyta</taxon>
        <taxon>Embryophyta</taxon>
        <taxon>Tracheophyta</taxon>
        <taxon>Spermatophyta</taxon>
        <taxon>Magnoliopsida</taxon>
        <taxon>eudicotyledons</taxon>
        <taxon>Gunneridae</taxon>
        <taxon>Pentapetalae</taxon>
        <taxon>asterids</taxon>
        <taxon>campanulids</taxon>
        <taxon>Asterales</taxon>
        <taxon>Asteraceae</taxon>
        <taxon>Asteroideae</taxon>
        <taxon>Anthemideae</taxon>
        <taxon>Artemisiinae</taxon>
        <taxon>Artemisia</taxon>
    </lineage>
</organism>
<dbReference type="Proteomes" id="UP000245207">
    <property type="component" value="Unassembled WGS sequence"/>
</dbReference>
<sequence length="55" mass="6330">MGVGAADKQQQQKGDMDEESEVIHEQLLGREVDVAAFFQKHKKLRVVYHGFKMKN</sequence>
<gene>
    <name evidence="2" type="ORF">CTI12_AA546980</name>
</gene>
<comment type="caution">
    <text evidence="2">The sequence shown here is derived from an EMBL/GenBank/DDBJ whole genome shotgun (WGS) entry which is preliminary data.</text>
</comment>
<protein>
    <submittedName>
        <fullName evidence="2">Modifier of rudimentary, Modr</fullName>
    </submittedName>
</protein>
<evidence type="ECO:0000313" key="3">
    <source>
        <dbReference type="Proteomes" id="UP000245207"/>
    </source>
</evidence>
<evidence type="ECO:0000256" key="1">
    <source>
        <dbReference type="SAM" id="MobiDB-lite"/>
    </source>
</evidence>
<dbReference type="EMBL" id="PKPP01012595">
    <property type="protein sequence ID" value="PWA42137.1"/>
    <property type="molecule type" value="Genomic_DNA"/>
</dbReference>
<keyword evidence="3" id="KW-1185">Reference proteome</keyword>
<reference evidence="2 3" key="1">
    <citation type="journal article" date="2018" name="Mol. Plant">
        <title>The genome of Artemisia annua provides insight into the evolution of Asteraceae family and artemisinin biosynthesis.</title>
        <authorList>
            <person name="Shen Q."/>
            <person name="Zhang L."/>
            <person name="Liao Z."/>
            <person name="Wang S."/>
            <person name="Yan T."/>
            <person name="Shi P."/>
            <person name="Liu M."/>
            <person name="Fu X."/>
            <person name="Pan Q."/>
            <person name="Wang Y."/>
            <person name="Lv Z."/>
            <person name="Lu X."/>
            <person name="Zhang F."/>
            <person name="Jiang W."/>
            <person name="Ma Y."/>
            <person name="Chen M."/>
            <person name="Hao X."/>
            <person name="Li L."/>
            <person name="Tang Y."/>
            <person name="Lv G."/>
            <person name="Zhou Y."/>
            <person name="Sun X."/>
            <person name="Brodelius P.E."/>
            <person name="Rose J.K.C."/>
            <person name="Tang K."/>
        </authorList>
    </citation>
    <scope>NUCLEOTIDE SEQUENCE [LARGE SCALE GENOMIC DNA]</scope>
    <source>
        <strain evidence="3">cv. Huhao1</strain>
        <tissue evidence="2">Leaf</tissue>
    </source>
</reference>
<feature type="region of interest" description="Disordered" evidence="1">
    <location>
        <begin position="1"/>
        <end position="22"/>
    </location>
</feature>
<dbReference type="OrthoDB" id="10260857at2759"/>
<name>A0A2U1KZE0_ARTAN</name>
<evidence type="ECO:0000313" key="2">
    <source>
        <dbReference type="EMBL" id="PWA42137.1"/>
    </source>
</evidence>
<accession>A0A2U1KZE0</accession>
<proteinExistence type="predicted"/>